<feature type="domain" description="Plant heme peroxidase family profile" evidence="15">
    <location>
        <begin position="936"/>
        <end position="1012"/>
    </location>
</feature>
<dbReference type="GO" id="GO:0004601">
    <property type="term" value="F:peroxidase activity"/>
    <property type="evidence" value="ECO:0007669"/>
    <property type="project" value="InterPro"/>
</dbReference>
<dbReference type="Proteomes" id="UP001459277">
    <property type="component" value="Unassembled WGS sequence"/>
</dbReference>
<keyword evidence="4" id="KW-0433">Leucine-rich repeat</keyword>
<dbReference type="SUPFAM" id="SSF52058">
    <property type="entry name" value="L domain-like"/>
    <property type="match status" value="1"/>
</dbReference>
<comment type="caution">
    <text evidence="16">The sequence shown here is derived from an EMBL/GenBank/DDBJ whole genome shotgun (WGS) entry which is preliminary data.</text>
</comment>
<dbReference type="GO" id="GO:0006979">
    <property type="term" value="P:response to oxidative stress"/>
    <property type="evidence" value="ECO:0007669"/>
    <property type="project" value="InterPro"/>
</dbReference>
<keyword evidence="17" id="KW-1185">Reference proteome</keyword>
<evidence type="ECO:0000313" key="17">
    <source>
        <dbReference type="Proteomes" id="UP001459277"/>
    </source>
</evidence>
<organism evidence="16 17">
    <name type="scientific">Lithocarpus litseifolius</name>
    <dbReference type="NCBI Taxonomy" id="425828"/>
    <lineage>
        <taxon>Eukaryota</taxon>
        <taxon>Viridiplantae</taxon>
        <taxon>Streptophyta</taxon>
        <taxon>Embryophyta</taxon>
        <taxon>Tracheophyta</taxon>
        <taxon>Spermatophyta</taxon>
        <taxon>Magnoliopsida</taxon>
        <taxon>eudicotyledons</taxon>
        <taxon>Gunneridae</taxon>
        <taxon>Pentapetalae</taxon>
        <taxon>rosids</taxon>
        <taxon>fabids</taxon>
        <taxon>Fagales</taxon>
        <taxon>Fagaceae</taxon>
        <taxon>Lithocarpus</taxon>
    </lineage>
</organism>
<evidence type="ECO:0000256" key="11">
    <source>
        <dbReference type="ARBA" id="ARBA00023180"/>
    </source>
</evidence>
<dbReference type="InterPro" id="IPR010255">
    <property type="entry name" value="Haem_peroxidase_sf"/>
</dbReference>
<name>A0AAW2DHW6_9ROSI</name>
<comment type="similarity">
    <text evidence="2">Belongs to the RLP family.</text>
</comment>
<dbReference type="Gene3D" id="1.10.520.10">
    <property type="match status" value="1"/>
</dbReference>
<dbReference type="EMBL" id="JAZDWU010000003">
    <property type="protein sequence ID" value="KAL0009188.1"/>
    <property type="molecule type" value="Genomic_DNA"/>
</dbReference>
<keyword evidence="9 13" id="KW-0472">Membrane</keyword>
<evidence type="ECO:0000259" key="15">
    <source>
        <dbReference type="PROSITE" id="PS50873"/>
    </source>
</evidence>
<dbReference type="InterPro" id="IPR001611">
    <property type="entry name" value="Leu-rich_rpt"/>
</dbReference>
<dbReference type="Pfam" id="PF00141">
    <property type="entry name" value="peroxidase"/>
    <property type="match status" value="1"/>
</dbReference>
<dbReference type="GO" id="GO:0020037">
    <property type="term" value="F:heme binding"/>
    <property type="evidence" value="ECO:0007669"/>
    <property type="project" value="InterPro"/>
</dbReference>
<dbReference type="FunFam" id="3.80.10.10:FF:000041">
    <property type="entry name" value="LRR receptor-like serine/threonine-protein kinase ERECTA"/>
    <property type="match status" value="1"/>
</dbReference>
<keyword evidence="7" id="KW-0677">Repeat</keyword>
<reference evidence="16 17" key="1">
    <citation type="submission" date="2024-01" db="EMBL/GenBank/DDBJ databases">
        <title>A telomere-to-telomere, gap-free genome of sweet tea (Lithocarpus litseifolius).</title>
        <authorList>
            <person name="Zhou J."/>
        </authorList>
    </citation>
    <scope>NUCLEOTIDE SEQUENCE [LARGE SCALE GENOMIC DNA]</scope>
    <source>
        <strain evidence="16">Zhou-2022a</strain>
        <tissue evidence="16">Leaf</tissue>
    </source>
</reference>
<evidence type="ECO:0000256" key="1">
    <source>
        <dbReference type="ARBA" id="ARBA00004251"/>
    </source>
</evidence>
<evidence type="ECO:0000256" key="6">
    <source>
        <dbReference type="ARBA" id="ARBA00022729"/>
    </source>
</evidence>
<evidence type="ECO:0000256" key="12">
    <source>
        <dbReference type="RuleBase" id="RU004241"/>
    </source>
</evidence>
<comment type="subcellular location">
    <subcellularLocation>
        <location evidence="1">Cell membrane</location>
        <topology evidence="1">Single-pass type I membrane protein</topology>
    </subcellularLocation>
</comment>
<accession>A0AAW2DHW6</accession>
<dbReference type="AlphaFoldDB" id="A0AAW2DHW6"/>
<keyword evidence="5 13" id="KW-0812">Transmembrane</keyword>
<keyword evidence="8 13" id="KW-1133">Transmembrane helix</keyword>
<proteinExistence type="inferred from homology"/>
<feature type="signal peptide" evidence="14">
    <location>
        <begin position="1"/>
        <end position="29"/>
    </location>
</feature>
<evidence type="ECO:0000256" key="14">
    <source>
        <dbReference type="SAM" id="SignalP"/>
    </source>
</evidence>
<dbReference type="PRINTS" id="PR00019">
    <property type="entry name" value="LEURICHRPT"/>
</dbReference>
<dbReference type="SMART" id="SM00369">
    <property type="entry name" value="LRR_TYP"/>
    <property type="match status" value="8"/>
</dbReference>
<comment type="similarity">
    <text evidence="12">Belongs to the peroxidase family.</text>
</comment>
<dbReference type="Gene3D" id="3.80.10.10">
    <property type="entry name" value="Ribonuclease Inhibitor"/>
    <property type="match status" value="3"/>
</dbReference>
<dbReference type="Pfam" id="PF08263">
    <property type="entry name" value="LRRNT_2"/>
    <property type="match status" value="1"/>
</dbReference>
<dbReference type="SUPFAM" id="SSF48113">
    <property type="entry name" value="Heme-dependent peroxidases"/>
    <property type="match status" value="1"/>
</dbReference>
<evidence type="ECO:0000256" key="3">
    <source>
        <dbReference type="ARBA" id="ARBA00022475"/>
    </source>
</evidence>
<evidence type="ECO:0000256" key="9">
    <source>
        <dbReference type="ARBA" id="ARBA00023136"/>
    </source>
</evidence>
<dbReference type="PANTHER" id="PTHR48061">
    <property type="entry name" value="LEUCINE-RICH REPEAT RECEPTOR PROTEIN KINASE EMS1-LIKE-RELATED"/>
    <property type="match status" value="1"/>
</dbReference>
<dbReference type="Pfam" id="PF13855">
    <property type="entry name" value="LRR_8"/>
    <property type="match status" value="2"/>
</dbReference>
<sequence>MERVFVLRPGHRLLLIGFLLLSQPNNCSSSLSFNSSTPLCHSHQSSALLHFRNSFSVGVSNGNCEYYSYNPPKNSWKMGTDCCGWDGVTCDMVTGHVIAVDLSCSRLYGPIHPNTTLFSLRHLQRLNLAYNEFYPSAISSKFGGFANMTHLNLSGSFFAGNFPSEISHLSKLVSLDLSWNVGIIMKTPSLKRLVQNLTHLTELFLDDVYMSSVPPNSFMNLSSSLTSLRLSECGLKGRFPDNIFHLPNLQLLDVGYNYNLTGSLPTYNWSTPLKSLSLSATEFPIDFPNLISNLKSLKELYLSGCNFIDSSSPTLLPYHRQITSLDLSYTNLGGQIPWSLLNFEGHKILLQTVLPRVRNNHFTGQIEEFQHNSLNYLDLSNNNLHGHLPISIAKLVSLYHLNISFNNISGPLESSMFSKLKSLETIDLSHNPLLSFSTNSIVDYTLPQLRHLHLSSCNISDFPDFIKSMESLGGLDLSNNQIKGNIPMWLLEVGKDSLFSLNLSYNSLTRIRHLPWKNLYILDLSSNLLQGPLPVPPLGTNFFSVSRNTLMGNIPSLICNITSLNVLDLSHNHLSNTVPLCFGNFSDSLTVLDLRNNKLNGTIPATFTKGNYLRTLNLNDNQLEGSLPRSLINCSWLEVLDLGNNMINDTFPHWLETLPKLRVLVLRSNRFHGAIANPTTKFSFPNLRIIDLSHNDFHGLLPTKYFNHFKAMMSMNANNGELKYMGGNYYHDSVMVTIKGFDIEMVKIQNLFTTIDCSKNKFRGEIPQSIEKLKSLKGLNFSHNSLIGQMPPSLGNLRNLEWLDLSANMLTGNIPRQLVDITSLEVLNLSENRLVGPIPVGNQFNTFANVSYFGNLGLCGFPLTKTCDNVEGQLSLPSLTIQDNDFKFVYWIHWKVVLLGYGCGFMFGLGLGYLVLSSEKPKWLVNIVYGQRRNMGCNASVLLDDSNGDKNHSTERQAISILTLGDFDKIDSIKEELEKAYPGVVSCADIVSLATRDGIMLHSLPFAQPDVL</sequence>
<evidence type="ECO:0000256" key="10">
    <source>
        <dbReference type="ARBA" id="ARBA00023170"/>
    </source>
</evidence>
<dbReference type="PANTHER" id="PTHR48061:SF46">
    <property type="entry name" value="LEUCINE-RICH REPEAT-CONTAINING N-TERMINAL PLANT-TYPE DOMAIN-CONTAINING PROTEIN"/>
    <property type="match status" value="1"/>
</dbReference>
<keyword evidence="3" id="KW-1003">Cell membrane</keyword>
<dbReference type="GO" id="GO:0005886">
    <property type="term" value="C:plasma membrane"/>
    <property type="evidence" value="ECO:0007669"/>
    <property type="project" value="UniProtKB-SubCell"/>
</dbReference>
<protein>
    <recommendedName>
        <fullName evidence="15">Plant heme peroxidase family profile domain-containing protein</fullName>
    </recommendedName>
</protein>
<evidence type="ECO:0000256" key="5">
    <source>
        <dbReference type="ARBA" id="ARBA00022692"/>
    </source>
</evidence>
<dbReference type="InterPro" id="IPR046956">
    <property type="entry name" value="RLP23-like"/>
</dbReference>
<keyword evidence="11" id="KW-0325">Glycoprotein</keyword>
<dbReference type="Pfam" id="PF00560">
    <property type="entry name" value="LRR_1"/>
    <property type="match status" value="6"/>
</dbReference>
<evidence type="ECO:0000256" key="4">
    <source>
        <dbReference type="ARBA" id="ARBA00022614"/>
    </source>
</evidence>
<keyword evidence="10" id="KW-0675">Receptor</keyword>
<dbReference type="PROSITE" id="PS51450">
    <property type="entry name" value="LRR"/>
    <property type="match status" value="3"/>
</dbReference>
<keyword evidence="6 14" id="KW-0732">Signal</keyword>
<dbReference type="InterPro" id="IPR013210">
    <property type="entry name" value="LRR_N_plant-typ"/>
</dbReference>
<evidence type="ECO:0000256" key="8">
    <source>
        <dbReference type="ARBA" id="ARBA00022989"/>
    </source>
</evidence>
<dbReference type="InterPro" id="IPR002016">
    <property type="entry name" value="Haem_peroxidase"/>
</dbReference>
<dbReference type="SUPFAM" id="SSF52047">
    <property type="entry name" value="RNI-like"/>
    <property type="match status" value="1"/>
</dbReference>
<dbReference type="PROSITE" id="PS50873">
    <property type="entry name" value="PEROXIDASE_4"/>
    <property type="match status" value="1"/>
</dbReference>
<gene>
    <name evidence="16" type="ORF">SO802_010690</name>
</gene>
<feature type="transmembrane region" description="Helical" evidence="13">
    <location>
        <begin position="888"/>
        <end position="916"/>
    </location>
</feature>
<feature type="chain" id="PRO_5043677117" description="Plant heme peroxidase family profile domain-containing protein" evidence="14">
    <location>
        <begin position="30"/>
        <end position="1012"/>
    </location>
</feature>
<dbReference type="InterPro" id="IPR003591">
    <property type="entry name" value="Leu-rich_rpt_typical-subtyp"/>
</dbReference>
<evidence type="ECO:0000256" key="7">
    <source>
        <dbReference type="ARBA" id="ARBA00022737"/>
    </source>
</evidence>
<evidence type="ECO:0000256" key="13">
    <source>
        <dbReference type="SAM" id="Phobius"/>
    </source>
</evidence>
<evidence type="ECO:0000256" key="2">
    <source>
        <dbReference type="ARBA" id="ARBA00009592"/>
    </source>
</evidence>
<evidence type="ECO:0000313" key="16">
    <source>
        <dbReference type="EMBL" id="KAL0009188.1"/>
    </source>
</evidence>
<dbReference type="InterPro" id="IPR032675">
    <property type="entry name" value="LRR_dom_sf"/>
</dbReference>
<dbReference type="FunFam" id="3.80.10.10:FF:000213">
    <property type="entry name" value="Tyrosine-sulfated glycopeptide receptor 1"/>
    <property type="match status" value="1"/>
</dbReference>